<comment type="caution">
    <text evidence="7">The sequence shown here is derived from an EMBL/GenBank/DDBJ whole genome shotgun (WGS) entry which is preliminary data.</text>
</comment>
<proteinExistence type="inferred from homology"/>
<evidence type="ECO:0000313" key="8">
    <source>
        <dbReference type="Proteomes" id="UP000476934"/>
    </source>
</evidence>
<keyword evidence="4" id="KW-0012">Acyltransferase</keyword>
<dbReference type="PANTHER" id="PTHR43420">
    <property type="entry name" value="ACETYLTRANSFERASE"/>
    <property type="match status" value="1"/>
</dbReference>
<name>A0A6M0PBB8_9BACI</name>
<keyword evidence="8" id="KW-1185">Reference proteome</keyword>
<dbReference type="OrthoDB" id="9794566at2"/>
<dbReference type="EC" id="2.3.1.266" evidence="5"/>
<dbReference type="GO" id="GO:0005840">
    <property type="term" value="C:ribosome"/>
    <property type="evidence" value="ECO:0007669"/>
    <property type="project" value="UniProtKB-KW"/>
</dbReference>
<dbReference type="InterPro" id="IPR006464">
    <property type="entry name" value="AcTrfase_RimI/Ard1"/>
</dbReference>
<comment type="function">
    <text evidence="5">Acetylates the N-terminal alanine of ribosomal protein bS18.</text>
</comment>
<dbReference type="GO" id="GO:0005737">
    <property type="term" value="C:cytoplasm"/>
    <property type="evidence" value="ECO:0007669"/>
    <property type="project" value="UniProtKB-SubCell"/>
</dbReference>
<dbReference type="Gene3D" id="3.40.630.30">
    <property type="match status" value="1"/>
</dbReference>
<dbReference type="Proteomes" id="UP000476934">
    <property type="component" value="Unassembled WGS sequence"/>
</dbReference>
<gene>
    <name evidence="7" type="primary">rimI</name>
    <name evidence="7" type="ORF">G4D61_17415</name>
</gene>
<dbReference type="EMBL" id="JAAIWK010000045">
    <property type="protein sequence ID" value="NEY21695.1"/>
    <property type="molecule type" value="Genomic_DNA"/>
</dbReference>
<feature type="domain" description="N-acetyltransferase" evidence="6">
    <location>
        <begin position="7"/>
        <end position="151"/>
    </location>
</feature>
<sequence>MRIMGDILLRKATINDLEGIYNVEIRSFTAPWTKDAFYNEFVQNHFAHYLVLVDEGMIIGYCGVWIIIDEAHVTNIAILPEYRGRKLGESLLKQVMNYAQLNHAKSMSLEVRVSNNVARNLYKKLGFQEGGIRKGYYQDNYEDAIVMWVKL</sequence>
<dbReference type="Pfam" id="PF00583">
    <property type="entry name" value="Acetyltransf_1"/>
    <property type="match status" value="1"/>
</dbReference>
<evidence type="ECO:0000256" key="3">
    <source>
        <dbReference type="ARBA" id="ARBA00022679"/>
    </source>
</evidence>
<comment type="subcellular location">
    <subcellularLocation>
        <location evidence="5">Cytoplasm</location>
    </subcellularLocation>
</comment>
<evidence type="ECO:0000256" key="5">
    <source>
        <dbReference type="RuleBase" id="RU363094"/>
    </source>
</evidence>
<keyword evidence="7" id="KW-0687">Ribonucleoprotein</keyword>
<evidence type="ECO:0000256" key="1">
    <source>
        <dbReference type="ARBA" id="ARBA00005395"/>
    </source>
</evidence>
<keyword evidence="2 5" id="KW-0963">Cytoplasm</keyword>
<dbReference type="PROSITE" id="PS51186">
    <property type="entry name" value="GNAT"/>
    <property type="match status" value="1"/>
</dbReference>
<evidence type="ECO:0000313" key="7">
    <source>
        <dbReference type="EMBL" id="NEY21695.1"/>
    </source>
</evidence>
<dbReference type="GO" id="GO:0008999">
    <property type="term" value="F:protein-N-terminal-alanine acetyltransferase activity"/>
    <property type="evidence" value="ECO:0007669"/>
    <property type="project" value="UniProtKB-EC"/>
</dbReference>
<accession>A0A6M0PBB8</accession>
<dbReference type="InterPro" id="IPR000182">
    <property type="entry name" value="GNAT_dom"/>
</dbReference>
<comment type="similarity">
    <text evidence="1 5">Belongs to the acetyltransferase family. RimI subfamily.</text>
</comment>
<reference evidence="7 8" key="1">
    <citation type="submission" date="2020-02" db="EMBL/GenBank/DDBJ databases">
        <authorList>
            <person name="Feng H."/>
        </authorList>
    </citation>
    <scope>NUCLEOTIDE SEQUENCE [LARGE SCALE GENOMIC DNA]</scope>
    <source>
        <strain evidence="7 8">Gsoil 114</strain>
    </source>
</reference>
<evidence type="ECO:0000256" key="4">
    <source>
        <dbReference type="ARBA" id="ARBA00023315"/>
    </source>
</evidence>
<keyword evidence="7" id="KW-0689">Ribosomal protein</keyword>
<dbReference type="CDD" id="cd04301">
    <property type="entry name" value="NAT_SF"/>
    <property type="match status" value="1"/>
</dbReference>
<evidence type="ECO:0000259" key="6">
    <source>
        <dbReference type="PROSITE" id="PS51186"/>
    </source>
</evidence>
<keyword evidence="3 7" id="KW-0808">Transferase</keyword>
<dbReference type="AlphaFoldDB" id="A0A6M0PBB8"/>
<protein>
    <recommendedName>
        <fullName evidence="5">[Ribosomal protein bS18]-alanine N-acetyltransferase</fullName>
        <ecNumber evidence="5">2.3.1.266</ecNumber>
    </recommendedName>
</protein>
<dbReference type="InterPro" id="IPR016181">
    <property type="entry name" value="Acyl_CoA_acyltransferase"/>
</dbReference>
<dbReference type="PANTHER" id="PTHR43420:SF44">
    <property type="entry name" value="ACETYLTRANSFERASE YPEA"/>
    <property type="match status" value="1"/>
</dbReference>
<comment type="catalytic activity">
    <reaction evidence="5">
        <text>N-terminal L-alanyl-[ribosomal protein bS18] + acetyl-CoA = N-terminal N(alpha)-acetyl-L-alanyl-[ribosomal protein bS18] + CoA + H(+)</text>
        <dbReference type="Rhea" id="RHEA:43756"/>
        <dbReference type="Rhea" id="RHEA-COMP:10676"/>
        <dbReference type="Rhea" id="RHEA-COMP:10677"/>
        <dbReference type="ChEBI" id="CHEBI:15378"/>
        <dbReference type="ChEBI" id="CHEBI:57287"/>
        <dbReference type="ChEBI" id="CHEBI:57288"/>
        <dbReference type="ChEBI" id="CHEBI:64718"/>
        <dbReference type="ChEBI" id="CHEBI:83683"/>
        <dbReference type="EC" id="2.3.1.266"/>
    </reaction>
</comment>
<dbReference type="SUPFAM" id="SSF55729">
    <property type="entry name" value="Acyl-CoA N-acyltransferases (Nat)"/>
    <property type="match status" value="1"/>
</dbReference>
<evidence type="ECO:0000256" key="2">
    <source>
        <dbReference type="ARBA" id="ARBA00022490"/>
    </source>
</evidence>
<reference evidence="7 8" key="2">
    <citation type="submission" date="2020-03" db="EMBL/GenBank/DDBJ databases">
        <title>Bacillus aquiflavi sp. nov., isolated from yellow water of strong flavor Chinese baijiu in Yibin region of China.</title>
        <authorList>
            <person name="Xie J."/>
        </authorList>
    </citation>
    <scope>NUCLEOTIDE SEQUENCE [LARGE SCALE GENOMIC DNA]</scope>
    <source>
        <strain evidence="7 8">Gsoil 114</strain>
    </source>
</reference>
<organism evidence="7 8">
    <name type="scientific">Heyndrickxia ginsengihumi</name>
    <dbReference type="NCBI Taxonomy" id="363870"/>
    <lineage>
        <taxon>Bacteria</taxon>
        <taxon>Bacillati</taxon>
        <taxon>Bacillota</taxon>
        <taxon>Bacilli</taxon>
        <taxon>Bacillales</taxon>
        <taxon>Bacillaceae</taxon>
        <taxon>Heyndrickxia</taxon>
    </lineage>
</organism>
<dbReference type="NCBIfam" id="TIGR01575">
    <property type="entry name" value="rimI"/>
    <property type="match status" value="1"/>
</dbReference>
<dbReference type="InterPro" id="IPR050680">
    <property type="entry name" value="YpeA/RimI_acetyltransf"/>
</dbReference>